<name>A0A935K152_9RHOO</name>
<sequence>MISEQFEGSTTCHSTLTGDLQVPAEQKVKIIPSIDQAKLSKQPPTDGEVYLLEYLENNFDCESEVYFQPCFNGDRPDVVIVKKGLES</sequence>
<dbReference type="AlphaFoldDB" id="A0A935K152"/>
<accession>A0A935K152</accession>
<evidence type="ECO:0000313" key="2">
    <source>
        <dbReference type="Proteomes" id="UP000739411"/>
    </source>
</evidence>
<comment type="caution">
    <text evidence="1">The sequence shown here is derived from an EMBL/GenBank/DDBJ whole genome shotgun (WGS) entry which is preliminary data.</text>
</comment>
<dbReference type="EMBL" id="JADJMS010000003">
    <property type="protein sequence ID" value="MBK7413862.1"/>
    <property type="molecule type" value="Genomic_DNA"/>
</dbReference>
<protein>
    <submittedName>
        <fullName evidence="1">Uncharacterized protein</fullName>
    </submittedName>
</protein>
<evidence type="ECO:0000313" key="1">
    <source>
        <dbReference type="EMBL" id="MBK7413862.1"/>
    </source>
</evidence>
<proteinExistence type="predicted"/>
<dbReference type="Proteomes" id="UP000739411">
    <property type="component" value="Unassembled WGS sequence"/>
</dbReference>
<gene>
    <name evidence="1" type="ORF">IPJ38_00745</name>
</gene>
<reference evidence="1 2" key="1">
    <citation type="submission" date="2020-10" db="EMBL/GenBank/DDBJ databases">
        <title>Connecting structure to function with the recovery of over 1000 high-quality activated sludge metagenome-assembled genomes encoding full-length rRNA genes using long-read sequencing.</title>
        <authorList>
            <person name="Singleton C.M."/>
            <person name="Petriglieri F."/>
            <person name="Kristensen J.M."/>
            <person name="Kirkegaard R.H."/>
            <person name="Michaelsen T.Y."/>
            <person name="Andersen M.H."/>
            <person name="Karst S.M."/>
            <person name="Dueholm M.S."/>
            <person name="Nielsen P.H."/>
            <person name="Albertsen M."/>
        </authorList>
    </citation>
    <scope>NUCLEOTIDE SEQUENCE [LARGE SCALE GENOMIC DNA]</scope>
    <source>
        <strain evidence="1">EsbW_18-Q3-R4-48_BATAC.463</strain>
    </source>
</reference>
<organism evidence="1 2">
    <name type="scientific">Candidatus Dechloromonas phosphorivorans</name>
    <dbReference type="NCBI Taxonomy" id="2899244"/>
    <lineage>
        <taxon>Bacteria</taxon>
        <taxon>Pseudomonadati</taxon>
        <taxon>Pseudomonadota</taxon>
        <taxon>Betaproteobacteria</taxon>
        <taxon>Rhodocyclales</taxon>
        <taxon>Azonexaceae</taxon>
        <taxon>Dechloromonas</taxon>
    </lineage>
</organism>